<dbReference type="GO" id="GO:0003690">
    <property type="term" value="F:double-stranded DNA binding"/>
    <property type="evidence" value="ECO:0007669"/>
    <property type="project" value="TreeGrafter"/>
</dbReference>
<dbReference type="GO" id="GO:0006260">
    <property type="term" value="P:DNA replication"/>
    <property type="evidence" value="ECO:0007669"/>
    <property type="project" value="TreeGrafter"/>
</dbReference>
<dbReference type="InterPro" id="IPR019447">
    <property type="entry name" value="DNA/RNA-bd_Kin17_WH-like_dom"/>
</dbReference>
<organism evidence="7 8">
    <name type="scientific">Periconia digitata</name>
    <dbReference type="NCBI Taxonomy" id="1303443"/>
    <lineage>
        <taxon>Eukaryota</taxon>
        <taxon>Fungi</taxon>
        <taxon>Dikarya</taxon>
        <taxon>Ascomycota</taxon>
        <taxon>Pezizomycotina</taxon>
        <taxon>Dothideomycetes</taxon>
        <taxon>Pleosporomycetidae</taxon>
        <taxon>Pleosporales</taxon>
        <taxon>Massarineae</taxon>
        <taxon>Periconiaceae</taxon>
        <taxon>Periconia</taxon>
    </lineage>
</organism>
<keyword evidence="8" id="KW-1185">Reference proteome</keyword>
<keyword evidence="3" id="KW-0863">Zinc-finger</keyword>
<feature type="domain" description="DNA/RNA-binding protein Kin17 WH-like" evidence="6">
    <location>
        <begin position="52"/>
        <end position="179"/>
    </location>
</feature>
<dbReference type="SMART" id="SM01253">
    <property type="entry name" value="Kin17_mid"/>
    <property type="match status" value="1"/>
</dbReference>
<dbReference type="Pfam" id="PF25095">
    <property type="entry name" value="C2H2-zf_KIN17"/>
    <property type="match status" value="1"/>
</dbReference>
<dbReference type="OrthoDB" id="10266249at2759"/>
<dbReference type="GO" id="GO:0005634">
    <property type="term" value="C:nucleus"/>
    <property type="evidence" value="ECO:0007669"/>
    <property type="project" value="TreeGrafter"/>
</dbReference>
<keyword evidence="4" id="KW-0862">Zinc</keyword>
<gene>
    <name evidence="7" type="ORF">PDIGIT_LOCUS673</name>
</gene>
<evidence type="ECO:0000259" key="6">
    <source>
        <dbReference type="SMART" id="SM01253"/>
    </source>
</evidence>
<evidence type="ECO:0000256" key="5">
    <source>
        <dbReference type="SAM" id="MobiDB-lite"/>
    </source>
</evidence>
<dbReference type="GO" id="GO:0006974">
    <property type="term" value="P:DNA damage response"/>
    <property type="evidence" value="ECO:0007669"/>
    <property type="project" value="TreeGrafter"/>
</dbReference>
<evidence type="ECO:0000256" key="3">
    <source>
        <dbReference type="ARBA" id="ARBA00022771"/>
    </source>
</evidence>
<dbReference type="PANTHER" id="PTHR12805">
    <property type="entry name" value="KIN17 KIN, ANTIGENIC DETERMINANT OF RECA PROTEIN HOMOLOG"/>
    <property type="match status" value="1"/>
</dbReference>
<feature type="compositionally biased region" description="Low complexity" evidence="5">
    <location>
        <begin position="197"/>
        <end position="213"/>
    </location>
</feature>
<dbReference type="InterPro" id="IPR038254">
    <property type="entry name" value="KIN17_WH-like_sf"/>
</dbReference>
<dbReference type="SUPFAM" id="SSF57667">
    <property type="entry name" value="beta-beta-alpha zinc fingers"/>
    <property type="match status" value="1"/>
</dbReference>
<dbReference type="Pfam" id="PF10357">
    <property type="entry name" value="WH_KIN17"/>
    <property type="match status" value="1"/>
</dbReference>
<dbReference type="AlphaFoldDB" id="A0A9W4XGG5"/>
<dbReference type="FunFam" id="1.10.10.2030:FF:000001">
    <property type="entry name" value="DNA/RNA-binding protein KIN17, putative"/>
    <property type="match status" value="1"/>
</dbReference>
<evidence type="ECO:0000313" key="8">
    <source>
        <dbReference type="Proteomes" id="UP001152607"/>
    </source>
</evidence>
<protein>
    <recommendedName>
        <fullName evidence="6">DNA/RNA-binding protein Kin17 WH-like domain-containing protein</fullName>
    </recommendedName>
</protein>
<dbReference type="InterPro" id="IPR056767">
    <property type="entry name" value="C2H2-Znf_KIN17"/>
</dbReference>
<dbReference type="InterPro" id="IPR036236">
    <property type="entry name" value="Znf_C2H2_sf"/>
</dbReference>
<proteinExistence type="inferred from homology"/>
<evidence type="ECO:0000256" key="2">
    <source>
        <dbReference type="ARBA" id="ARBA00022723"/>
    </source>
</evidence>
<evidence type="ECO:0000313" key="7">
    <source>
        <dbReference type="EMBL" id="CAI6243360.1"/>
    </source>
</evidence>
<dbReference type="GO" id="GO:0008270">
    <property type="term" value="F:zinc ion binding"/>
    <property type="evidence" value="ECO:0007669"/>
    <property type="project" value="UniProtKB-KW"/>
</dbReference>
<evidence type="ECO:0000256" key="1">
    <source>
        <dbReference type="ARBA" id="ARBA00008517"/>
    </source>
</evidence>
<sequence length="300" mass="33414">MPRAEVGSIKHLSNQMKAKGLQRLRYWCQACEKQARDANGFKQHCLSESHNRNMALVAENPQKVIENYSRDFQNEFLSLLRTAHGEKAVNANRFYQEVIRHKEHTHMNSTKWPSLTEFVKYLGREGIVTVREDEKDGMMIAWRDTSAAATKRREEIRELELAEARSGANEDKLFKKMARRAQEEADEKARILEARKAASGSAPAKSDSAPPSAEGQSPSAPPDVQKDGGDVANTDVTSKTNDGEISEASTAAPTAPVKISFGLKTKAALPPTQVKKTQSVFKRARAEKGNEEKPKKKVKL</sequence>
<comment type="similarity">
    <text evidence="1">Belongs to the KIN17 family.</text>
</comment>
<comment type="caution">
    <text evidence="7">The sequence shown here is derived from an EMBL/GenBank/DDBJ whole genome shotgun (WGS) entry which is preliminary data.</text>
</comment>
<dbReference type="Gene3D" id="1.10.10.2030">
    <property type="entry name" value="DNA/RNA-binding protein Kin17, conserved domain"/>
    <property type="match status" value="1"/>
</dbReference>
<dbReference type="Proteomes" id="UP001152607">
    <property type="component" value="Unassembled WGS sequence"/>
</dbReference>
<feature type="region of interest" description="Disordered" evidence="5">
    <location>
        <begin position="195"/>
        <end position="300"/>
    </location>
</feature>
<dbReference type="InterPro" id="IPR037321">
    <property type="entry name" value="KIN17-like"/>
</dbReference>
<reference evidence="7" key="1">
    <citation type="submission" date="2023-01" db="EMBL/GenBank/DDBJ databases">
        <authorList>
            <person name="Van Ghelder C."/>
            <person name="Rancurel C."/>
        </authorList>
    </citation>
    <scope>NUCLEOTIDE SEQUENCE</scope>
    <source>
        <strain evidence="7">CNCM I-4278</strain>
    </source>
</reference>
<feature type="compositionally biased region" description="Basic and acidic residues" evidence="5">
    <location>
        <begin position="284"/>
        <end position="294"/>
    </location>
</feature>
<dbReference type="PANTHER" id="PTHR12805:SF0">
    <property type="entry name" value="DNA_RNA-BINDING PROTEIN KIN17"/>
    <property type="match status" value="1"/>
</dbReference>
<name>A0A9W4XGG5_9PLEO</name>
<dbReference type="EMBL" id="CAOQHR010000001">
    <property type="protein sequence ID" value="CAI6243360.1"/>
    <property type="molecule type" value="Genomic_DNA"/>
</dbReference>
<evidence type="ECO:0000256" key="4">
    <source>
        <dbReference type="ARBA" id="ARBA00022833"/>
    </source>
</evidence>
<keyword evidence="2" id="KW-0479">Metal-binding</keyword>
<accession>A0A9W4XGG5</accession>